<dbReference type="EMBL" id="JBCGBO010000025">
    <property type="protein sequence ID" value="KAK9177200.1"/>
    <property type="molecule type" value="Genomic_DNA"/>
</dbReference>
<evidence type="ECO:0000313" key="3">
    <source>
        <dbReference type="Proteomes" id="UP001428341"/>
    </source>
</evidence>
<feature type="chain" id="PRO_5043017399" description="Secreted protein" evidence="1">
    <location>
        <begin position="25"/>
        <end position="159"/>
    </location>
</feature>
<evidence type="ECO:0000313" key="2">
    <source>
        <dbReference type="EMBL" id="KAK9177200.1"/>
    </source>
</evidence>
<comment type="caution">
    <text evidence="2">The sequence shown here is derived from an EMBL/GenBank/DDBJ whole genome shotgun (WGS) entry which is preliminary data.</text>
</comment>
<dbReference type="Proteomes" id="UP001428341">
    <property type="component" value="Unassembled WGS sequence"/>
</dbReference>
<dbReference type="AlphaFoldDB" id="A0AAP0QA52"/>
<sequence length="159" mass="17268">MAISKNAVIFSVMVMAICCGGHHGSNCSSMAMIAPTPQEASEETYDLPTIDNVERQKAVLIPGDADSDSAPTGARVVKNFQTAPKKTQTMQEEADCDFAPAGARTTKPRDLFVVKIGNALKKVVKLVRTIEKYVKRGACELWHALAHSHDSFQVSKHIL</sequence>
<keyword evidence="1" id="KW-0732">Signal</keyword>
<evidence type="ECO:0008006" key="4">
    <source>
        <dbReference type="Google" id="ProtNLM"/>
    </source>
</evidence>
<organism evidence="2 3">
    <name type="scientific">Citrus x changshan-huyou</name>
    <dbReference type="NCBI Taxonomy" id="2935761"/>
    <lineage>
        <taxon>Eukaryota</taxon>
        <taxon>Viridiplantae</taxon>
        <taxon>Streptophyta</taxon>
        <taxon>Embryophyta</taxon>
        <taxon>Tracheophyta</taxon>
        <taxon>Spermatophyta</taxon>
        <taxon>Magnoliopsida</taxon>
        <taxon>eudicotyledons</taxon>
        <taxon>Gunneridae</taxon>
        <taxon>Pentapetalae</taxon>
        <taxon>rosids</taxon>
        <taxon>malvids</taxon>
        <taxon>Sapindales</taxon>
        <taxon>Rutaceae</taxon>
        <taxon>Aurantioideae</taxon>
        <taxon>Citrus</taxon>
    </lineage>
</organism>
<keyword evidence="3" id="KW-1185">Reference proteome</keyword>
<reference evidence="2 3" key="1">
    <citation type="submission" date="2024-05" db="EMBL/GenBank/DDBJ databases">
        <title>Haplotype-resolved chromosome-level genome assembly of Huyou (Citrus changshanensis).</title>
        <authorList>
            <person name="Miao C."/>
            <person name="Chen W."/>
            <person name="Wu Y."/>
            <person name="Wang L."/>
            <person name="Zhao S."/>
            <person name="Grierson D."/>
            <person name="Xu C."/>
            <person name="Chen K."/>
        </authorList>
    </citation>
    <scope>NUCLEOTIDE SEQUENCE [LARGE SCALE GENOMIC DNA]</scope>
    <source>
        <strain evidence="2">01-14</strain>
        <tissue evidence="2">Leaf</tissue>
    </source>
</reference>
<accession>A0AAP0QA52</accession>
<name>A0AAP0QA52_9ROSI</name>
<proteinExistence type="predicted"/>
<gene>
    <name evidence="2" type="ORF">WN944_029219</name>
</gene>
<evidence type="ECO:0000256" key="1">
    <source>
        <dbReference type="SAM" id="SignalP"/>
    </source>
</evidence>
<feature type="signal peptide" evidence="1">
    <location>
        <begin position="1"/>
        <end position="24"/>
    </location>
</feature>
<protein>
    <recommendedName>
        <fullName evidence="4">Secreted protein</fullName>
    </recommendedName>
</protein>